<keyword evidence="2" id="KW-1185">Reference proteome</keyword>
<organism evidence="1 2">
    <name type="scientific">Mauremys mutica</name>
    <name type="common">yellowpond turtle</name>
    <dbReference type="NCBI Taxonomy" id="74926"/>
    <lineage>
        <taxon>Eukaryota</taxon>
        <taxon>Metazoa</taxon>
        <taxon>Chordata</taxon>
        <taxon>Craniata</taxon>
        <taxon>Vertebrata</taxon>
        <taxon>Euteleostomi</taxon>
        <taxon>Archelosauria</taxon>
        <taxon>Testudinata</taxon>
        <taxon>Testudines</taxon>
        <taxon>Cryptodira</taxon>
        <taxon>Durocryptodira</taxon>
        <taxon>Testudinoidea</taxon>
        <taxon>Geoemydidae</taxon>
        <taxon>Geoemydinae</taxon>
        <taxon>Mauremys</taxon>
    </lineage>
</organism>
<dbReference type="AlphaFoldDB" id="A0A9D3WUT5"/>
<sequence>MQIPSLTWSYGCQHSPSCNSHPLPGEFNSQNSNTGKPGMQTTGCVQQHSTMSYSGHVCTTDLSQLTATGQLNIEVITVVADVHTTLLLSVVCTFPRSTSTN</sequence>
<proteinExistence type="predicted"/>
<dbReference type="EMBL" id="JAHDVG010000486">
    <property type="protein sequence ID" value="KAH1168276.1"/>
    <property type="molecule type" value="Genomic_DNA"/>
</dbReference>
<dbReference type="Proteomes" id="UP000827986">
    <property type="component" value="Unassembled WGS sequence"/>
</dbReference>
<comment type="caution">
    <text evidence="1">The sequence shown here is derived from an EMBL/GenBank/DDBJ whole genome shotgun (WGS) entry which is preliminary data.</text>
</comment>
<accession>A0A9D3WUT5</accession>
<protein>
    <submittedName>
        <fullName evidence="1">Uncharacterized protein</fullName>
    </submittedName>
</protein>
<evidence type="ECO:0000313" key="1">
    <source>
        <dbReference type="EMBL" id="KAH1168276.1"/>
    </source>
</evidence>
<gene>
    <name evidence="1" type="ORF">KIL84_003759</name>
</gene>
<name>A0A9D3WUT5_9SAUR</name>
<reference evidence="1" key="1">
    <citation type="submission" date="2021-09" db="EMBL/GenBank/DDBJ databases">
        <title>The genome of Mauremys mutica provides insights into the evolution of semi-aquatic lifestyle.</title>
        <authorList>
            <person name="Gong S."/>
            <person name="Gao Y."/>
        </authorList>
    </citation>
    <scope>NUCLEOTIDE SEQUENCE</scope>
    <source>
        <strain evidence="1">MM-2020</strain>
        <tissue evidence="1">Muscle</tissue>
    </source>
</reference>
<evidence type="ECO:0000313" key="2">
    <source>
        <dbReference type="Proteomes" id="UP000827986"/>
    </source>
</evidence>